<keyword evidence="4 9" id="KW-0863">Zinc-finger</keyword>
<keyword evidence="11" id="KW-0472">Membrane</keyword>
<dbReference type="SMART" id="SM00355">
    <property type="entry name" value="ZnF_C2H2"/>
    <property type="match status" value="8"/>
</dbReference>
<keyword evidence="2" id="KW-0479">Metal-binding</keyword>
<feature type="region of interest" description="Disordered" evidence="10">
    <location>
        <begin position="928"/>
        <end position="978"/>
    </location>
</feature>
<feature type="compositionally biased region" description="Polar residues" evidence="10">
    <location>
        <begin position="847"/>
        <end position="859"/>
    </location>
</feature>
<feature type="domain" description="C2H2-type" evidence="12">
    <location>
        <begin position="468"/>
        <end position="492"/>
    </location>
</feature>
<gene>
    <name evidence="13" type="ORF">XNOV1_A014675</name>
</gene>
<evidence type="ECO:0000256" key="5">
    <source>
        <dbReference type="ARBA" id="ARBA00022833"/>
    </source>
</evidence>
<keyword evidence="1" id="KW-1017">Isopeptide bond</keyword>
<keyword evidence="7" id="KW-0238">DNA-binding</keyword>
<name>A0AAV1HFF3_XYRNO</name>
<feature type="domain" description="C2H2-type" evidence="12">
    <location>
        <begin position="585"/>
        <end position="607"/>
    </location>
</feature>
<evidence type="ECO:0000256" key="9">
    <source>
        <dbReference type="PROSITE-ProRule" id="PRU00042"/>
    </source>
</evidence>
<evidence type="ECO:0000256" key="10">
    <source>
        <dbReference type="SAM" id="MobiDB-lite"/>
    </source>
</evidence>
<evidence type="ECO:0000256" key="1">
    <source>
        <dbReference type="ARBA" id="ARBA00022499"/>
    </source>
</evidence>
<dbReference type="Pfam" id="PF25429">
    <property type="entry name" value="zf-POGZ"/>
    <property type="match status" value="1"/>
</dbReference>
<evidence type="ECO:0000256" key="11">
    <source>
        <dbReference type="SAM" id="Phobius"/>
    </source>
</evidence>
<dbReference type="PANTHER" id="PTHR24388">
    <property type="entry name" value="ZINC FINGER PROTEIN"/>
    <property type="match status" value="1"/>
</dbReference>
<keyword evidence="5" id="KW-0862">Zinc</keyword>
<evidence type="ECO:0000256" key="3">
    <source>
        <dbReference type="ARBA" id="ARBA00022737"/>
    </source>
</evidence>
<feature type="compositionally biased region" description="Basic and acidic residues" evidence="10">
    <location>
        <begin position="245"/>
        <end position="260"/>
    </location>
</feature>
<feature type="region of interest" description="Disordered" evidence="10">
    <location>
        <begin position="826"/>
        <end position="875"/>
    </location>
</feature>
<feature type="compositionally biased region" description="Polar residues" evidence="10">
    <location>
        <begin position="1"/>
        <end position="12"/>
    </location>
</feature>
<keyword evidence="3" id="KW-0677">Repeat</keyword>
<dbReference type="SUPFAM" id="SSF57667">
    <property type="entry name" value="beta-beta-alpha zinc fingers"/>
    <property type="match status" value="1"/>
</dbReference>
<dbReference type="GO" id="GO:0000978">
    <property type="term" value="F:RNA polymerase II cis-regulatory region sequence-specific DNA binding"/>
    <property type="evidence" value="ECO:0007669"/>
    <property type="project" value="TreeGrafter"/>
</dbReference>
<evidence type="ECO:0000259" key="12">
    <source>
        <dbReference type="PROSITE" id="PS50157"/>
    </source>
</evidence>
<feature type="domain" description="C2H2-type" evidence="12">
    <location>
        <begin position="435"/>
        <end position="462"/>
    </location>
</feature>
<keyword evidence="11" id="KW-1133">Transmembrane helix</keyword>
<proteinExistence type="predicted"/>
<dbReference type="InterPro" id="IPR050527">
    <property type="entry name" value="Snail/Krueppel_Znf"/>
</dbReference>
<feature type="compositionally biased region" description="Polar residues" evidence="10">
    <location>
        <begin position="262"/>
        <end position="287"/>
    </location>
</feature>
<dbReference type="Gene3D" id="3.30.160.60">
    <property type="entry name" value="Classic Zinc Finger"/>
    <property type="match status" value="2"/>
</dbReference>
<dbReference type="InterPro" id="IPR013087">
    <property type="entry name" value="Znf_C2H2_type"/>
</dbReference>
<evidence type="ECO:0000256" key="7">
    <source>
        <dbReference type="ARBA" id="ARBA00023125"/>
    </source>
</evidence>
<evidence type="ECO:0000256" key="8">
    <source>
        <dbReference type="ARBA" id="ARBA00023242"/>
    </source>
</evidence>
<keyword evidence="11" id="KW-0812">Transmembrane</keyword>
<evidence type="ECO:0000313" key="13">
    <source>
        <dbReference type="EMBL" id="CAJ1084251.1"/>
    </source>
</evidence>
<sequence length="1408" mass="159380">MEEGKTTNSENQGGEGAEQLMEWDEEQQEGFPQEERGDETEEKGLMEDVRIVPIPVHPDSSCSNNTHTHNLTHNNRVKGSGAPLSFKVNGRLVSLQPGVSVFVRVCLCLSVFVCLYVFVCLSVFVCLFVFVHLCLCVSVFVCVCPSLSVCVRLCLCLSVFVCVCPSLSVFVRLCPPGGTAELKICSHPRGSASGFTTVQMSSPLKVQEPAEAQTNTSSLQAPLAGSDPTLVITGVVSGEAAQRVLKDHSKSRTPLTEKKNQPGVSTPNVTSNPPQIKPTSSNQTRTPHTPRAVQEKGQLGPAPPDCPVCRSQFKFILKLRGFMCLCCPAIALSLEKVRKKKQQKRSRLKRSRDMIRVYRDPQTFRHAGAQTRPGPGPFAVVSPPLRTFRVSEDKLESLQTPQGKLVILVEDFYYGSAPGRHCTNNQTDDGNHGPYDCIRCQRTLHNNIELMNHAKLHITSQQDRRRVSSCPHCLRRFTSLFSLQRHLQAVHSPCEYRAQCKICEVTFMSEVDFLDHMKTNHKPGEMPYTCQVCDFRSSFYSDIWSHFERAHSNSKHLLCPFCLRVMSHNTCYQQHVNRHQCKMAFSCGQCRLHFLHPKELSQHKLIHHCTHIRPAQLTGLRPGTKVTVRTFSVGGRSEMEEGQRDTSPSKVVNFDTSPSRQEASKRKLVENLGGLLSSLSQDSGLDGGVSRTSSVCVECLSSVQDFQTHFPSLVCCPLCSFVTCCCTAYANHMISYHAACGTTPQYANIFVSQPRLSEKLQCVTCSFSIDRGDIMANHLTERPQHCCVMLHENVPSPLDEPPADDQPSDKLLAPLEDEFEELCENSDGHVRLLSPKSEPEDRDYQDQENQQVLEHQQNQDSEDEKPPRWEQFTDKDNEGVLGDQVLTHEDGQVLVSQQQGPDFDGSGRFLFFHLIDERGQSHDIYDSIVPTPPVAPTVNQVRSRGTRRGRLSRGGTKSQVAPPTKRGGGAQDSTSQVRLTQIHQHIESFHPTAGHYGRTQAQDQRFLPSDVSLRLMFEDFAANHRTSFKRYQKALESCGVSFSRPGEEPCELCLRHQHHMSVRHRDQDWVQHLQDPPPDCITCRMWEEHREKAEKATRDYKRDARKQQSGELSIRRVDLQRVILLPRMPGVKPALLTKRLFVFHETFATVGQRRGSEKKSISVIWHEGMALRKAVEVASAYVVALQRERDVAHVVLWVDGCTVQNRNWCLLTTLVMAVNQPWSCTEDVTLKYFEPGHTFMRTECFHQRLEHEMERQPGGRVLDFQDFKRVVAAAQWGEVDVVELQNEDIRAWKEGNSRRKLTNTPPLPELAQVQVRRGSRLLWVKLSHNQEDFTPVDFLRNRTRLSVPELLRPADRGVGRKKKAEILRKLCPLLPERSRMFWEGLTESAEEEEEEDNYDEEEEAEEED</sequence>
<dbReference type="Pfam" id="PF25414">
    <property type="entry name" value="zf-C2H2_Z280C_D"/>
    <property type="match status" value="1"/>
</dbReference>
<keyword evidence="14" id="KW-1185">Reference proteome</keyword>
<feature type="region of interest" description="Disordered" evidence="10">
    <location>
        <begin position="245"/>
        <end position="304"/>
    </location>
</feature>
<feature type="compositionally biased region" description="Basic and acidic residues" evidence="10">
    <location>
        <begin position="864"/>
        <end position="875"/>
    </location>
</feature>
<dbReference type="InterPro" id="IPR059074">
    <property type="entry name" value="zf-C2H2_Z280C_D"/>
</dbReference>
<feature type="region of interest" description="Disordered" evidence="10">
    <location>
        <begin position="1384"/>
        <end position="1408"/>
    </location>
</feature>
<dbReference type="PROSITE" id="PS00028">
    <property type="entry name" value="ZINC_FINGER_C2H2_1"/>
    <property type="match status" value="3"/>
</dbReference>
<evidence type="ECO:0000256" key="4">
    <source>
        <dbReference type="ARBA" id="ARBA00022771"/>
    </source>
</evidence>
<dbReference type="GO" id="GO:0008270">
    <property type="term" value="F:zinc ion binding"/>
    <property type="evidence" value="ECO:0007669"/>
    <property type="project" value="UniProtKB-KW"/>
</dbReference>
<dbReference type="PANTHER" id="PTHR24388:SF45">
    <property type="entry name" value="POGO TRANSPOSABLE ELEMENT DERIVED WITH ZNF DOMAIN"/>
    <property type="match status" value="1"/>
</dbReference>
<feature type="transmembrane region" description="Helical" evidence="11">
    <location>
        <begin position="115"/>
        <end position="143"/>
    </location>
</feature>
<evidence type="ECO:0000256" key="6">
    <source>
        <dbReference type="ARBA" id="ARBA00022843"/>
    </source>
</evidence>
<feature type="region of interest" description="Disordered" evidence="10">
    <location>
        <begin position="636"/>
        <end position="664"/>
    </location>
</feature>
<dbReference type="EMBL" id="OY660884">
    <property type="protein sequence ID" value="CAJ1084251.1"/>
    <property type="molecule type" value="Genomic_DNA"/>
</dbReference>
<evidence type="ECO:0000256" key="2">
    <source>
        <dbReference type="ARBA" id="ARBA00022723"/>
    </source>
</evidence>
<evidence type="ECO:0000313" key="14">
    <source>
        <dbReference type="Proteomes" id="UP001178508"/>
    </source>
</evidence>
<dbReference type="Proteomes" id="UP001178508">
    <property type="component" value="Chromosome 21"/>
</dbReference>
<keyword evidence="6" id="KW-0832">Ubl conjugation</keyword>
<protein>
    <submittedName>
        <fullName evidence="13">Uncharacterized protein LOC122862640</fullName>
    </submittedName>
</protein>
<feature type="compositionally biased region" description="Acidic residues" evidence="10">
    <location>
        <begin position="1388"/>
        <end position="1408"/>
    </location>
</feature>
<reference evidence="13" key="1">
    <citation type="submission" date="2023-08" db="EMBL/GenBank/DDBJ databases">
        <authorList>
            <person name="Alioto T."/>
            <person name="Alioto T."/>
            <person name="Gomez Garrido J."/>
        </authorList>
    </citation>
    <scope>NUCLEOTIDE SEQUENCE</scope>
</reference>
<dbReference type="PROSITE" id="PS50157">
    <property type="entry name" value="ZINC_FINGER_C2H2_2"/>
    <property type="match status" value="3"/>
</dbReference>
<dbReference type="InterPro" id="IPR036236">
    <property type="entry name" value="Znf_C2H2_sf"/>
</dbReference>
<dbReference type="GO" id="GO:0000981">
    <property type="term" value="F:DNA-binding transcription factor activity, RNA polymerase II-specific"/>
    <property type="evidence" value="ECO:0007669"/>
    <property type="project" value="TreeGrafter"/>
</dbReference>
<dbReference type="InterPro" id="IPR057618">
    <property type="entry name" value="Znf_POGZ/Z280C-D-like"/>
</dbReference>
<feature type="compositionally biased region" description="Polar residues" evidence="10">
    <location>
        <begin position="645"/>
        <end position="661"/>
    </location>
</feature>
<feature type="region of interest" description="Disordered" evidence="10">
    <location>
        <begin position="1"/>
        <end position="42"/>
    </location>
</feature>
<organism evidence="13 14">
    <name type="scientific">Xyrichtys novacula</name>
    <name type="common">Pearly razorfish</name>
    <name type="synonym">Hemipteronotus novacula</name>
    <dbReference type="NCBI Taxonomy" id="13765"/>
    <lineage>
        <taxon>Eukaryota</taxon>
        <taxon>Metazoa</taxon>
        <taxon>Chordata</taxon>
        <taxon>Craniata</taxon>
        <taxon>Vertebrata</taxon>
        <taxon>Euteleostomi</taxon>
        <taxon>Actinopterygii</taxon>
        <taxon>Neopterygii</taxon>
        <taxon>Teleostei</taxon>
        <taxon>Neoteleostei</taxon>
        <taxon>Acanthomorphata</taxon>
        <taxon>Eupercaria</taxon>
        <taxon>Labriformes</taxon>
        <taxon>Labridae</taxon>
        <taxon>Xyrichtys</taxon>
    </lineage>
</organism>
<keyword evidence="8" id="KW-0539">Nucleus</keyword>
<accession>A0AAV1HFF3</accession>